<comment type="caution">
    <text evidence="1">The sequence shown here is derived from an EMBL/GenBank/DDBJ whole genome shotgun (WGS) entry which is preliminary data.</text>
</comment>
<keyword evidence="2" id="KW-1185">Reference proteome</keyword>
<accession>A0A6N7X2F0</accession>
<dbReference type="GO" id="GO:0016787">
    <property type="term" value="F:hydrolase activity"/>
    <property type="evidence" value="ECO:0007669"/>
    <property type="project" value="UniProtKB-ARBA"/>
</dbReference>
<dbReference type="Proteomes" id="UP000440713">
    <property type="component" value="Unassembled WGS sequence"/>
</dbReference>
<evidence type="ECO:0000313" key="2">
    <source>
        <dbReference type="Proteomes" id="UP000440713"/>
    </source>
</evidence>
<name>A0A6N7X2F0_9FIRM</name>
<proteinExistence type="predicted"/>
<organism evidence="1 2">
    <name type="scientific">Peptostreptococcus porci</name>
    <dbReference type="NCBI Taxonomy" id="2652282"/>
    <lineage>
        <taxon>Bacteria</taxon>
        <taxon>Bacillati</taxon>
        <taxon>Bacillota</taxon>
        <taxon>Clostridia</taxon>
        <taxon>Peptostreptococcales</taxon>
        <taxon>Peptostreptococcaceae</taxon>
        <taxon>Peptostreptococcus</taxon>
    </lineage>
</organism>
<dbReference type="AlphaFoldDB" id="A0A6N7X2F0"/>
<dbReference type="Pfam" id="PF01663">
    <property type="entry name" value="Phosphodiest"/>
    <property type="match status" value="1"/>
</dbReference>
<dbReference type="Gene3D" id="3.40.720.10">
    <property type="entry name" value="Alkaline Phosphatase, subunit A"/>
    <property type="match status" value="1"/>
</dbReference>
<reference evidence="1 2" key="1">
    <citation type="submission" date="2019-08" db="EMBL/GenBank/DDBJ databases">
        <title>In-depth cultivation of the pig gut microbiome towards novel bacterial diversity and tailored functional studies.</title>
        <authorList>
            <person name="Wylensek D."/>
            <person name="Hitch T.C.A."/>
            <person name="Clavel T."/>
        </authorList>
    </citation>
    <scope>NUCLEOTIDE SEQUENCE [LARGE SCALE GENOMIC DNA]</scope>
    <source>
        <strain evidence="1 2">WCA-SAB-591-4A-A</strain>
    </source>
</reference>
<protein>
    <submittedName>
        <fullName evidence="1">Alkaline phosphatase family protein</fullName>
    </submittedName>
</protein>
<dbReference type="PANTHER" id="PTHR10151:SF120">
    <property type="entry name" value="BIS(5'-ADENOSYL)-TRIPHOSPHATASE"/>
    <property type="match status" value="1"/>
</dbReference>
<dbReference type="EMBL" id="VUNE01000002">
    <property type="protein sequence ID" value="MST62271.1"/>
    <property type="molecule type" value="Genomic_DNA"/>
</dbReference>
<dbReference type="InterPro" id="IPR002591">
    <property type="entry name" value="Phosphodiest/P_Trfase"/>
</dbReference>
<dbReference type="SUPFAM" id="SSF53649">
    <property type="entry name" value="Alkaline phosphatase-like"/>
    <property type="match status" value="1"/>
</dbReference>
<sequence length="430" mass="49510">MKKKYLHILSFDGLSKVDIEFMKTLPAFSEYMKEASGCMSVLSVYPSITYCAHTSITTGVYPYVHGIVNNTKNQMDRESPDWFWHERDIKVDTFQKLANENGYSILSLFWPVSAGSKYIKYNMPEIFANRKWQNQIMVSLMNGSPMFQYNLNKRFGYLRNGVSEPELDNFSHESFLYSLENYKADINMVHYIDLDSQRHEYGFDSKEAREALVRLDKRLGDIVDRLKSIGIYDDSVIVILGDHSSRDLHSNVYVNKLFGDAGLLEYDDKGLIINKRAYCKSADGAGYIYADDEIDDNVLLDIIKPLVQDKIIEAVYTREQAREMGADDSCRFMIEASEGYFFLNPVRDEVVVPTEIAKGFEKKIYKNNHGYNPYTKKDYETVFFVSGKDIKKGVFVDQMNLVDEGPTFASILGFEMDNVQGRVMTEFLEV</sequence>
<dbReference type="PANTHER" id="PTHR10151">
    <property type="entry name" value="ECTONUCLEOTIDE PYROPHOSPHATASE/PHOSPHODIESTERASE"/>
    <property type="match status" value="1"/>
</dbReference>
<dbReference type="InterPro" id="IPR017850">
    <property type="entry name" value="Alkaline_phosphatase_core_sf"/>
</dbReference>
<gene>
    <name evidence="1" type="ORF">FYJ71_04685</name>
</gene>
<evidence type="ECO:0000313" key="1">
    <source>
        <dbReference type="EMBL" id="MST62271.1"/>
    </source>
</evidence>
<dbReference type="CDD" id="cd16018">
    <property type="entry name" value="Enpp"/>
    <property type="match status" value="1"/>
</dbReference>
<dbReference type="RefSeq" id="WP_154537666.1">
    <property type="nucleotide sequence ID" value="NZ_VUNE01000002.1"/>
</dbReference>